<gene>
    <name evidence="2" type="ORF">POTOM_016982</name>
</gene>
<keyword evidence="3" id="KW-1185">Reference proteome</keyword>
<accession>A0A8X7ZU73</accession>
<dbReference type="Proteomes" id="UP000886885">
    <property type="component" value="Chromosome 4D"/>
</dbReference>
<comment type="caution">
    <text evidence="2">The sequence shown here is derived from an EMBL/GenBank/DDBJ whole genome shotgun (WGS) entry which is preliminary data.</text>
</comment>
<proteinExistence type="predicted"/>
<name>A0A8X7ZU73_POPTO</name>
<evidence type="ECO:0000313" key="3">
    <source>
        <dbReference type="Proteomes" id="UP000886885"/>
    </source>
</evidence>
<feature type="region of interest" description="Disordered" evidence="1">
    <location>
        <begin position="124"/>
        <end position="161"/>
    </location>
</feature>
<feature type="compositionally biased region" description="Basic residues" evidence="1">
    <location>
        <begin position="147"/>
        <end position="161"/>
    </location>
</feature>
<dbReference type="PANTHER" id="PTHR33785">
    <property type="entry name" value="OS06G0550800 PROTEIN"/>
    <property type="match status" value="1"/>
</dbReference>
<dbReference type="AlphaFoldDB" id="A0A8X7ZU73"/>
<feature type="compositionally biased region" description="Basic and acidic residues" evidence="1">
    <location>
        <begin position="124"/>
        <end position="146"/>
    </location>
</feature>
<organism evidence="2 3">
    <name type="scientific">Populus tomentosa</name>
    <name type="common">Chinese white poplar</name>
    <dbReference type="NCBI Taxonomy" id="118781"/>
    <lineage>
        <taxon>Eukaryota</taxon>
        <taxon>Viridiplantae</taxon>
        <taxon>Streptophyta</taxon>
        <taxon>Embryophyta</taxon>
        <taxon>Tracheophyta</taxon>
        <taxon>Spermatophyta</taxon>
        <taxon>Magnoliopsida</taxon>
        <taxon>eudicotyledons</taxon>
        <taxon>Gunneridae</taxon>
        <taxon>Pentapetalae</taxon>
        <taxon>rosids</taxon>
        <taxon>fabids</taxon>
        <taxon>Malpighiales</taxon>
        <taxon>Salicaceae</taxon>
        <taxon>Saliceae</taxon>
        <taxon>Populus</taxon>
    </lineage>
</organism>
<reference evidence="2" key="1">
    <citation type="journal article" date="2020" name="bioRxiv">
        <title>Hybrid origin of Populus tomentosa Carr. identified through genome sequencing and phylogenomic analysis.</title>
        <authorList>
            <person name="An X."/>
            <person name="Gao K."/>
            <person name="Chen Z."/>
            <person name="Li J."/>
            <person name="Yang X."/>
            <person name="Yang X."/>
            <person name="Zhou J."/>
            <person name="Guo T."/>
            <person name="Zhao T."/>
            <person name="Huang S."/>
            <person name="Miao D."/>
            <person name="Khan W.U."/>
            <person name="Rao P."/>
            <person name="Ye M."/>
            <person name="Lei B."/>
            <person name="Liao W."/>
            <person name="Wang J."/>
            <person name="Ji L."/>
            <person name="Li Y."/>
            <person name="Guo B."/>
            <person name="Mustafa N.S."/>
            <person name="Li S."/>
            <person name="Yun Q."/>
            <person name="Keller S.R."/>
            <person name="Mao J."/>
            <person name="Zhang R."/>
            <person name="Strauss S.H."/>
        </authorList>
    </citation>
    <scope>NUCLEOTIDE SEQUENCE</scope>
    <source>
        <strain evidence="2">GM15</strain>
        <tissue evidence="2">Leaf</tissue>
    </source>
</reference>
<dbReference type="PANTHER" id="PTHR33785:SF8">
    <property type="entry name" value="BZIP DOMAIN-CONTAINING PROTEIN"/>
    <property type="match status" value="1"/>
</dbReference>
<evidence type="ECO:0000256" key="1">
    <source>
        <dbReference type="SAM" id="MobiDB-lite"/>
    </source>
</evidence>
<sequence length="233" mass="26818">MKSSIIKLLIPHCQAIYYSFYSIIVTFSDKTLKLHVNVCSWVFGLSLIAMEGSQLIQSLESLWFFTNVVSSRASHARNRTKEDSPQPMTPVLETSLQNHEDSPKPEFFTPKCLKCGDFAAEIEEHNGDQPKIKTEGVEIPKPTKKEEKRKRRERRRRRSKRKILGELGLGFDKSSDYYKLDYGFGMFNDEEARGYGMFGSQRQHQVKMPPLNDGMAMKEHLKSWAYAVASTVR</sequence>
<protein>
    <submittedName>
        <fullName evidence="2">Uncharacterized protein</fullName>
    </submittedName>
</protein>
<evidence type="ECO:0000313" key="2">
    <source>
        <dbReference type="EMBL" id="KAG6777178.1"/>
    </source>
</evidence>
<dbReference type="OrthoDB" id="1725654at2759"/>
<dbReference type="EMBL" id="JAAWWB010000008">
    <property type="protein sequence ID" value="KAG6777178.1"/>
    <property type="molecule type" value="Genomic_DNA"/>
</dbReference>